<dbReference type="InterPro" id="IPR044861">
    <property type="entry name" value="IPNS-like_FE2OG_OXY"/>
</dbReference>
<dbReference type="InterPro" id="IPR027443">
    <property type="entry name" value="IPNS-like_sf"/>
</dbReference>
<feature type="domain" description="Isopenicillin N synthase-like Fe(2+) 2OG dioxygenase" evidence="3">
    <location>
        <begin position="101"/>
        <end position="146"/>
    </location>
</feature>
<reference evidence="4" key="1">
    <citation type="submission" date="2015-06" db="UniProtKB">
        <authorList>
            <consortium name="EnsemblPlants"/>
        </authorList>
    </citation>
    <scope>IDENTIFICATION</scope>
</reference>
<dbReference type="AlphaFoldDB" id="M8C3L4"/>
<protein>
    <submittedName>
        <fullName evidence="4">Protein SRG1</fullName>
    </submittedName>
</protein>
<dbReference type="SUPFAM" id="SSF51197">
    <property type="entry name" value="Clavaminate synthase-like"/>
    <property type="match status" value="1"/>
</dbReference>
<evidence type="ECO:0000259" key="3">
    <source>
        <dbReference type="Pfam" id="PF03171"/>
    </source>
</evidence>
<dbReference type="EnsemblPlants" id="EMT28653">
    <property type="protein sequence ID" value="EMT28653"/>
    <property type="gene ID" value="F775_02817"/>
</dbReference>
<sequence length="148" mass="16590">MAEQIPTIELSSLPAPEEKQKYGNDIVVSEKQTLDWCDRLYLVAEPDHTSSSFQFSSEMLCVSTQSGEGRLPALSSGTWPRCLIYMRTTSSIEEDAITYARFNHYPHCPKPDQVLGLKPHTDATVITVVFIDGNVSGLQVQKNGFWHK</sequence>
<keyword evidence="1" id="KW-0479">Metal-binding</keyword>
<name>M8C3L4_AEGTA</name>
<evidence type="ECO:0000313" key="4">
    <source>
        <dbReference type="EnsemblPlants" id="EMT28653"/>
    </source>
</evidence>
<dbReference type="Pfam" id="PF03171">
    <property type="entry name" value="2OG-FeII_Oxy"/>
    <property type="match status" value="1"/>
</dbReference>
<dbReference type="GO" id="GO:0046872">
    <property type="term" value="F:metal ion binding"/>
    <property type="evidence" value="ECO:0007669"/>
    <property type="project" value="UniProtKB-KW"/>
</dbReference>
<accession>M8C3L4</accession>
<dbReference type="PANTHER" id="PTHR47991">
    <property type="entry name" value="OXOGLUTARATE/IRON-DEPENDENT DIOXYGENASE"/>
    <property type="match status" value="1"/>
</dbReference>
<organism evidence="4">
    <name type="scientific">Aegilops tauschii</name>
    <name type="common">Tausch's goatgrass</name>
    <name type="synonym">Aegilops squarrosa</name>
    <dbReference type="NCBI Taxonomy" id="37682"/>
    <lineage>
        <taxon>Eukaryota</taxon>
        <taxon>Viridiplantae</taxon>
        <taxon>Streptophyta</taxon>
        <taxon>Embryophyta</taxon>
        <taxon>Tracheophyta</taxon>
        <taxon>Spermatophyta</taxon>
        <taxon>Magnoliopsida</taxon>
        <taxon>Liliopsida</taxon>
        <taxon>Poales</taxon>
        <taxon>Poaceae</taxon>
        <taxon>BOP clade</taxon>
        <taxon>Pooideae</taxon>
        <taxon>Triticodae</taxon>
        <taxon>Triticeae</taxon>
        <taxon>Triticinae</taxon>
        <taxon>Aegilops</taxon>
    </lineage>
</organism>
<dbReference type="InterPro" id="IPR050295">
    <property type="entry name" value="Plant_2OG-oxidoreductases"/>
</dbReference>
<dbReference type="Gene3D" id="2.60.120.330">
    <property type="entry name" value="B-lactam Antibiotic, Isopenicillin N Synthase, Chain"/>
    <property type="match status" value="1"/>
</dbReference>
<keyword evidence="2" id="KW-0408">Iron</keyword>
<proteinExistence type="predicted"/>
<evidence type="ECO:0000256" key="2">
    <source>
        <dbReference type="ARBA" id="ARBA00023004"/>
    </source>
</evidence>
<evidence type="ECO:0000256" key="1">
    <source>
        <dbReference type="ARBA" id="ARBA00022723"/>
    </source>
</evidence>